<gene>
    <name evidence="4" type="ORF">PLOB_00003409</name>
</gene>
<feature type="domain" description="DUF7107" evidence="3">
    <location>
        <begin position="65"/>
        <end position="110"/>
    </location>
</feature>
<organism evidence="4 5">
    <name type="scientific">Porites lobata</name>
    <dbReference type="NCBI Taxonomy" id="104759"/>
    <lineage>
        <taxon>Eukaryota</taxon>
        <taxon>Metazoa</taxon>
        <taxon>Cnidaria</taxon>
        <taxon>Anthozoa</taxon>
        <taxon>Hexacorallia</taxon>
        <taxon>Scleractinia</taxon>
        <taxon>Fungiina</taxon>
        <taxon>Poritidae</taxon>
        <taxon>Porites</taxon>
    </lineage>
</organism>
<dbReference type="Pfam" id="PF23416">
    <property type="entry name" value="DUF7107"/>
    <property type="match status" value="1"/>
</dbReference>
<sequence length="241" mass="27123">LNEKHFTFPLQYKHSGVLQNIFKVKLSTYACNDDIECKGNSLNASSISICCSGLCQLWWKCRGGCISDDSCSGGKICSQNRCQEDELFFSADCKDDFDCSKNEECESGQCKPAPIPVPTDASSHLSVRFHFDINVVVIISAVVGGLIFLAVVGYGSYRFLKRYRRRRFSRGLYSQPSRNSFESYSLCRQDSTPRVIFPVRTLRPPPEYDSVTLDSNLEVEPPPPYDQHHVTSSSRSSEEQV</sequence>
<accession>A0ABN8Q7L6</accession>
<dbReference type="InterPro" id="IPR055531">
    <property type="entry name" value="DUF7107"/>
</dbReference>
<evidence type="ECO:0000256" key="1">
    <source>
        <dbReference type="SAM" id="MobiDB-lite"/>
    </source>
</evidence>
<evidence type="ECO:0000256" key="2">
    <source>
        <dbReference type="SAM" id="Phobius"/>
    </source>
</evidence>
<keyword evidence="5" id="KW-1185">Reference proteome</keyword>
<dbReference type="Proteomes" id="UP001159405">
    <property type="component" value="Unassembled WGS sequence"/>
</dbReference>
<evidence type="ECO:0000313" key="5">
    <source>
        <dbReference type="Proteomes" id="UP001159405"/>
    </source>
</evidence>
<feature type="transmembrane region" description="Helical" evidence="2">
    <location>
        <begin position="135"/>
        <end position="160"/>
    </location>
</feature>
<evidence type="ECO:0000313" key="4">
    <source>
        <dbReference type="EMBL" id="CAH3158926.1"/>
    </source>
</evidence>
<reference evidence="4 5" key="1">
    <citation type="submission" date="2022-05" db="EMBL/GenBank/DDBJ databases">
        <authorList>
            <consortium name="Genoscope - CEA"/>
            <person name="William W."/>
        </authorList>
    </citation>
    <scope>NUCLEOTIDE SEQUENCE [LARGE SCALE GENOMIC DNA]</scope>
</reference>
<feature type="non-terminal residue" evidence="4">
    <location>
        <position position="1"/>
    </location>
</feature>
<dbReference type="EMBL" id="CALNXK010000112">
    <property type="protein sequence ID" value="CAH3158926.1"/>
    <property type="molecule type" value="Genomic_DNA"/>
</dbReference>
<evidence type="ECO:0000259" key="3">
    <source>
        <dbReference type="Pfam" id="PF23416"/>
    </source>
</evidence>
<proteinExistence type="predicted"/>
<name>A0ABN8Q7L6_9CNID</name>
<keyword evidence="2" id="KW-0812">Transmembrane</keyword>
<keyword evidence="2" id="KW-1133">Transmembrane helix</keyword>
<protein>
    <recommendedName>
        <fullName evidence="3">DUF7107 domain-containing protein</fullName>
    </recommendedName>
</protein>
<keyword evidence="2" id="KW-0472">Membrane</keyword>
<feature type="region of interest" description="Disordered" evidence="1">
    <location>
        <begin position="204"/>
        <end position="241"/>
    </location>
</feature>
<comment type="caution">
    <text evidence="4">The sequence shown here is derived from an EMBL/GenBank/DDBJ whole genome shotgun (WGS) entry which is preliminary data.</text>
</comment>